<evidence type="ECO:0000313" key="2">
    <source>
        <dbReference type="Proteomes" id="UP000282636"/>
    </source>
</evidence>
<organism evidence="1 2">
    <name type="scientific">Pseudomonas syringae pv. theae</name>
    <dbReference type="NCBI Taxonomy" id="103985"/>
    <lineage>
        <taxon>Bacteria</taxon>
        <taxon>Pseudomonadati</taxon>
        <taxon>Pseudomonadota</taxon>
        <taxon>Gammaproteobacteria</taxon>
        <taxon>Pseudomonadales</taxon>
        <taxon>Pseudomonadaceae</taxon>
        <taxon>Pseudomonas</taxon>
        <taxon>Pseudomonas syringae</taxon>
    </lineage>
</organism>
<comment type="caution">
    <text evidence="1">The sequence shown here is derived from an EMBL/GenBank/DDBJ whole genome shotgun (WGS) entry which is preliminary data.</text>
</comment>
<accession>A0A3M5MVV9</accession>
<gene>
    <name evidence="1" type="ORF">ALP44_01331</name>
</gene>
<reference evidence="1 2" key="1">
    <citation type="submission" date="2018-08" db="EMBL/GenBank/DDBJ databases">
        <title>Recombination of ecologically and evolutionarily significant loci maintains genetic cohesion in the Pseudomonas syringae species complex.</title>
        <authorList>
            <person name="Dillon M."/>
            <person name="Thakur S."/>
            <person name="Almeida R.N.D."/>
            <person name="Weir B.S."/>
            <person name="Guttman D.S."/>
        </authorList>
    </citation>
    <scope>NUCLEOTIDE SEQUENCE [LARGE SCALE GENOMIC DNA]</scope>
    <source>
        <strain evidence="1 2">ICMP 3934</strain>
    </source>
</reference>
<dbReference type="AlphaFoldDB" id="A0A3M5MVV9"/>
<evidence type="ECO:0000313" key="1">
    <source>
        <dbReference type="EMBL" id="RMT64147.1"/>
    </source>
</evidence>
<dbReference type="Proteomes" id="UP000282636">
    <property type="component" value="Unassembled WGS sequence"/>
</dbReference>
<proteinExistence type="predicted"/>
<protein>
    <submittedName>
        <fullName evidence="1">Uncharacterized protein</fullName>
    </submittedName>
</protein>
<name>A0A3M5MVV9_PSESX</name>
<sequence>MRMNNYSEAELNTEISVKLTLRDLIILSWGHESVSFVPGEESDQEFKVAEQKIDNALDKLRARFANK</sequence>
<dbReference type="EMBL" id="RBTL01000236">
    <property type="protein sequence ID" value="RMT64147.1"/>
    <property type="molecule type" value="Genomic_DNA"/>
</dbReference>